<proteinExistence type="predicted"/>
<accession>A0A1Y1SB32</accession>
<dbReference type="InterPro" id="IPR046651">
    <property type="entry name" value="DUF6763"/>
</dbReference>
<dbReference type="OrthoDB" id="7062948at2"/>
<feature type="region of interest" description="Disordered" evidence="1">
    <location>
        <begin position="80"/>
        <end position="101"/>
    </location>
</feature>
<protein>
    <submittedName>
        <fullName evidence="2">Uncharacterized protein</fullName>
    </submittedName>
</protein>
<sequence length="101" mass="11174">MIGVFEGIEIGSWYRIPGGASFEVVALDLESESIEIQYYDGAIEELDFDSWLELAAQPTSAPNDAAGALDLNRGDYGDLSMDFDTNQPGDRLNPLDQLDWR</sequence>
<dbReference type="AlphaFoldDB" id="A0A1Y1SB32"/>
<dbReference type="Pfam" id="PF20549">
    <property type="entry name" value="DUF6763"/>
    <property type="match status" value="1"/>
</dbReference>
<dbReference type="Proteomes" id="UP000192342">
    <property type="component" value="Unassembled WGS sequence"/>
</dbReference>
<gene>
    <name evidence="2" type="ORF">ATO7_15747</name>
</gene>
<keyword evidence="3" id="KW-1185">Reference proteome</keyword>
<dbReference type="EMBL" id="AQQV01000005">
    <property type="protein sequence ID" value="ORE85251.1"/>
    <property type="molecule type" value="Genomic_DNA"/>
</dbReference>
<organism evidence="2 3">
    <name type="scientific">Oceanococcus atlanticus</name>
    <dbReference type="NCBI Taxonomy" id="1317117"/>
    <lineage>
        <taxon>Bacteria</taxon>
        <taxon>Pseudomonadati</taxon>
        <taxon>Pseudomonadota</taxon>
        <taxon>Gammaproteobacteria</taxon>
        <taxon>Chromatiales</taxon>
        <taxon>Oceanococcaceae</taxon>
        <taxon>Oceanococcus</taxon>
    </lineage>
</organism>
<evidence type="ECO:0000256" key="1">
    <source>
        <dbReference type="SAM" id="MobiDB-lite"/>
    </source>
</evidence>
<reference evidence="2 3" key="1">
    <citation type="submission" date="2013-04" db="EMBL/GenBank/DDBJ databases">
        <title>Oceanococcus atlanticus 22II-S10r2 Genome Sequencing.</title>
        <authorList>
            <person name="Lai Q."/>
            <person name="Li G."/>
            <person name="Shao Z."/>
        </authorList>
    </citation>
    <scope>NUCLEOTIDE SEQUENCE [LARGE SCALE GENOMIC DNA]</scope>
    <source>
        <strain evidence="2 3">22II-S10r2</strain>
    </source>
</reference>
<name>A0A1Y1SB32_9GAMM</name>
<evidence type="ECO:0000313" key="3">
    <source>
        <dbReference type="Proteomes" id="UP000192342"/>
    </source>
</evidence>
<evidence type="ECO:0000313" key="2">
    <source>
        <dbReference type="EMBL" id="ORE85251.1"/>
    </source>
</evidence>
<comment type="caution">
    <text evidence="2">The sequence shown here is derived from an EMBL/GenBank/DDBJ whole genome shotgun (WGS) entry which is preliminary data.</text>
</comment>